<accession>A0A146JZG2</accession>
<name>A0A146JZG2_9EUKA</name>
<protein>
    <submittedName>
        <fullName evidence="1">Uncharacterized protein</fullName>
    </submittedName>
</protein>
<proteinExistence type="predicted"/>
<sequence length="336" mass="40112">LKQIAKFQEQLQINQKQLDQLENTEFSTREDQIKCLEELKTFFKTNAVRRFIILNFFKFLKGDNSFQFALTQILRLKQIKRYESEHLYQIDRNLKLMHKPIRMTGEEVDLTAKHVFIHRSSEFLLCYDTEGFIKLDLLSNQYCTMRDHMMDVQAKQYIFNFDQSIDEVQEKYQQFFENIDFIRDKLKNGLIVTNQADFISRDQKLDWSIDKLINSMNQDSCRERTQSTIGNLQQLLLEELSADNDEIQYNSQYNSLNELKTHTNDINQRYPPLFLQLFNQLTQIFFINNQNPVVAQFEELQHIICVIYQAYPSIILLEMLEAPIPSSIEEYYIQLG</sequence>
<dbReference type="AlphaFoldDB" id="A0A146JZG2"/>
<feature type="non-terminal residue" evidence="1">
    <location>
        <position position="336"/>
    </location>
</feature>
<gene>
    <name evidence="1" type="ORF">TPC1_31601</name>
</gene>
<organism evidence="1">
    <name type="scientific">Trepomonas sp. PC1</name>
    <dbReference type="NCBI Taxonomy" id="1076344"/>
    <lineage>
        <taxon>Eukaryota</taxon>
        <taxon>Metamonada</taxon>
        <taxon>Diplomonadida</taxon>
        <taxon>Hexamitidae</taxon>
        <taxon>Hexamitinae</taxon>
        <taxon>Trepomonas</taxon>
    </lineage>
</organism>
<reference evidence="1" key="1">
    <citation type="submission" date="2015-07" db="EMBL/GenBank/DDBJ databases">
        <title>Adaptation to a free-living lifestyle via gene acquisitions in the diplomonad Trepomonas sp. PC1.</title>
        <authorList>
            <person name="Xu F."/>
            <person name="Jerlstrom-Hultqvist J."/>
            <person name="Kolisko M."/>
            <person name="Simpson A.G.B."/>
            <person name="Roger A.J."/>
            <person name="Svard S.G."/>
            <person name="Andersson J.O."/>
        </authorList>
    </citation>
    <scope>NUCLEOTIDE SEQUENCE</scope>
    <source>
        <strain evidence="1">PC1</strain>
    </source>
</reference>
<evidence type="ECO:0000313" key="1">
    <source>
        <dbReference type="EMBL" id="JAP88904.1"/>
    </source>
</evidence>
<dbReference type="EMBL" id="GDID01007702">
    <property type="protein sequence ID" value="JAP88904.1"/>
    <property type="molecule type" value="Transcribed_RNA"/>
</dbReference>
<feature type="non-terminal residue" evidence="1">
    <location>
        <position position="1"/>
    </location>
</feature>